<evidence type="ECO:0008006" key="3">
    <source>
        <dbReference type="Google" id="ProtNLM"/>
    </source>
</evidence>
<feature type="region of interest" description="Disordered" evidence="1">
    <location>
        <begin position="1"/>
        <end position="87"/>
    </location>
</feature>
<dbReference type="EMBL" id="LR862129">
    <property type="protein sequence ID" value="CAD1816945.1"/>
    <property type="molecule type" value="Genomic_DNA"/>
</dbReference>
<sequence length="172" mass="18453">MPLMPSASSEHLCLLASDPQPSSPPTVEAAKLLCRCRPPQPTGTRPLRARRQRRPDSPSPASPLSPPPNPLDPAPAPTRLQLPREHCDSVDRLRNAAVELIRTGRSDSPAFRLAMSNIRTWCSAALTETTASTASPKPAAAKLDPQRAREVLAVAQVTSKALALLNRVAPQQ</sequence>
<proteinExistence type="predicted"/>
<evidence type="ECO:0000313" key="2">
    <source>
        <dbReference type="EMBL" id="CAD1816945.1"/>
    </source>
</evidence>
<feature type="compositionally biased region" description="Pro residues" evidence="1">
    <location>
        <begin position="57"/>
        <end position="76"/>
    </location>
</feature>
<accession>A0A6V7NEG1</accession>
<name>A0A6V7NEG1_ANACO</name>
<reference evidence="2" key="1">
    <citation type="submission" date="2020-07" db="EMBL/GenBank/DDBJ databases">
        <authorList>
            <person name="Lin J."/>
        </authorList>
    </citation>
    <scope>NUCLEOTIDE SEQUENCE</scope>
</reference>
<gene>
    <name evidence="2" type="ORF">CB5_LOCUS156</name>
</gene>
<dbReference type="AlphaFoldDB" id="A0A6V7NEG1"/>
<evidence type="ECO:0000256" key="1">
    <source>
        <dbReference type="SAM" id="MobiDB-lite"/>
    </source>
</evidence>
<organism evidence="2">
    <name type="scientific">Ananas comosus var. bracteatus</name>
    <name type="common">red pineapple</name>
    <dbReference type="NCBI Taxonomy" id="296719"/>
    <lineage>
        <taxon>Eukaryota</taxon>
        <taxon>Viridiplantae</taxon>
        <taxon>Streptophyta</taxon>
        <taxon>Embryophyta</taxon>
        <taxon>Tracheophyta</taxon>
        <taxon>Spermatophyta</taxon>
        <taxon>Magnoliopsida</taxon>
        <taxon>Liliopsida</taxon>
        <taxon>Poales</taxon>
        <taxon>Bromeliaceae</taxon>
        <taxon>Bromelioideae</taxon>
        <taxon>Ananas</taxon>
    </lineage>
</organism>
<protein>
    <recommendedName>
        <fullName evidence="3">Pectinesterase inhibitor domain-containing protein</fullName>
    </recommendedName>
</protein>